<protein>
    <submittedName>
        <fullName evidence="1">Uncharacterized protein</fullName>
    </submittedName>
</protein>
<dbReference type="RefSeq" id="WP_203947419.1">
    <property type="nucleotide sequence ID" value="NZ_BOOR01000049.1"/>
</dbReference>
<organism evidence="1 2">
    <name type="scientific">Planotetraspora thailandica</name>
    <dbReference type="NCBI Taxonomy" id="487172"/>
    <lineage>
        <taxon>Bacteria</taxon>
        <taxon>Bacillati</taxon>
        <taxon>Actinomycetota</taxon>
        <taxon>Actinomycetes</taxon>
        <taxon>Streptosporangiales</taxon>
        <taxon>Streptosporangiaceae</taxon>
        <taxon>Planotetraspora</taxon>
    </lineage>
</organism>
<evidence type="ECO:0000313" key="2">
    <source>
        <dbReference type="Proteomes" id="UP000605992"/>
    </source>
</evidence>
<comment type="caution">
    <text evidence="1">The sequence shown here is derived from an EMBL/GenBank/DDBJ whole genome shotgun (WGS) entry which is preliminary data.</text>
</comment>
<dbReference type="AlphaFoldDB" id="A0A8J3XZB5"/>
<reference evidence="1" key="1">
    <citation type="submission" date="2021-01" db="EMBL/GenBank/DDBJ databases">
        <title>Whole genome shotgun sequence of Planotetraspora thailandica NBRC 104271.</title>
        <authorList>
            <person name="Komaki H."/>
            <person name="Tamura T."/>
        </authorList>
    </citation>
    <scope>NUCLEOTIDE SEQUENCE</scope>
    <source>
        <strain evidence="1">NBRC 104271</strain>
    </source>
</reference>
<accession>A0A8J3XZB5</accession>
<proteinExistence type="predicted"/>
<keyword evidence="2" id="KW-1185">Reference proteome</keyword>
<sequence length="82" mass="8608">MTDHEQPWARQLQDAVGALQEGIAEAGRILAAQGAMFWAYRGDIAQVETTVAGMSPDQLREVSAAAALLGAAADQELGRRAG</sequence>
<gene>
    <name evidence="1" type="ORF">Pth03_56770</name>
</gene>
<evidence type="ECO:0000313" key="1">
    <source>
        <dbReference type="EMBL" id="GII57288.1"/>
    </source>
</evidence>
<name>A0A8J3XZB5_9ACTN</name>
<dbReference type="Proteomes" id="UP000605992">
    <property type="component" value="Unassembled WGS sequence"/>
</dbReference>
<dbReference type="EMBL" id="BOOR01000049">
    <property type="protein sequence ID" value="GII57288.1"/>
    <property type="molecule type" value="Genomic_DNA"/>
</dbReference>